<dbReference type="PROSITE" id="PS51257">
    <property type="entry name" value="PROKAR_LIPOPROTEIN"/>
    <property type="match status" value="1"/>
</dbReference>
<gene>
    <name evidence="2" type="ORF">KSS95_17945</name>
</gene>
<name>A0ABX8M4K2_9PSED</name>
<dbReference type="EMBL" id="CP077073">
    <property type="protein sequence ID" value="QXH34042.1"/>
    <property type="molecule type" value="Genomic_DNA"/>
</dbReference>
<proteinExistence type="predicted"/>
<keyword evidence="3" id="KW-1185">Reference proteome</keyword>
<sequence length="83" mass="9115">MNTSARLMLAALTALGIAVLSGCANHPELRPYSAEESRQLQLEALQRQGLSLQAYEQRRLALLRAEQPQEVTDIPANARSTRG</sequence>
<protein>
    <recommendedName>
        <fullName evidence="4">Lipoprotein</fullName>
    </recommendedName>
</protein>
<evidence type="ECO:0000256" key="1">
    <source>
        <dbReference type="SAM" id="SignalP"/>
    </source>
</evidence>
<feature type="chain" id="PRO_5045423770" description="Lipoprotein" evidence="1">
    <location>
        <begin position="25"/>
        <end position="83"/>
    </location>
</feature>
<organism evidence="2 3">
    <name type="scientific">Pseudomonas muyukensis</name>
    <dbReference type="NCBI Taxonomy" id="2842357"/>
    <lineage>
        <taxon>Bacteria</taxon>
        <taxon>Pseudomonadati</taxon>
        <taxon>Pseudomonadota</taxon>
        <taxon>Gammaproteobacteria</taxon>
        <taxon>Pseudomonadales</taxon>
        <taxon>Pseudomonadaceae</taxon>
        <taxon>Pseudomonas</taxon>
    </lineage>
</organism>
<evidence type="ECO:0000313" key="2">
    <source>
        <dbReference type="EMBL" id="QXH34042.1"/>
    </source>
</evidence>
<dbReference type="Proteomes" id="UP001047646">
    <property type="component" value="Chromosome"/>
</dbReference>
<accession>A0ABX8M4K2</accession>
<evidence type="ECO:0008006" key="4">
    <source>
        <dbReference type="Google" id="ProtNLM"/>
    </source>
</evidence>
<feature type="signal peptide" evidence="1">
    <location>
        <begin position="1"/>
        <end position="24"/>
    </location>
</feature>
<reference evidence="2" key="1">
    <citation type="journal article" date="2021" name="Microorganisms">
        <title>The Ever-Expanding Pseudomonas Genus: Description of 43 New Species and Partition of the Pseudomonas putida Group.</title>
        <authorList>
            <person name="Girard L."/>
            <person name="Lood C."/>
            <person name="Hofte M."/>
            <person name="Vandamme P."/>
            <person name="Rokni-Zadeh H."/>
            <person name="van Noort V."/>
            <person name="Lavigne R."/>
            <person name="De Mot R."/>
        </authorList>
    </citation>
    <scope>NUCLEOTIDE SEQUENCE</scope>
    <source>
        <strain evidence="2">COW39</strain>
    </source>
</reference>
<dbReference type="RefSeq" id="WP_217848403.1">
    <property type="nucleotide sequence ID" value="NZ_CP077073.1"/>
</dbReference>
<keyword evidence="1" id="KW-0732">Signal</keyword>
<evidence type="ECO:0000313" key="3">
    <source>
        <dbReference type="Proteomes" id="UP001047646"/>
    </source>
</evidence>